<dbReference type="EMBL" id="CP000155">
    <property type="protein sequence ID" value="ABC28916.1"/>
    <property type="molecule type" value="Genomic_DNA"/>
</dbReference>
<dbReference type="Gene3D" id="2.180.10.10">
    <property type="entry name" value="RHS repeat-associated core"/>
    <property type="match status" value="1"/>
</dbReference>
<dbReference type="eggNOG" id="COG3209">
    <property type="taxonomic scope" value="Bacteria"/>
</dbReference>
<dbReference type="Pfam" id="PF25023">
    <property type="entry name" value="TEN_YD-shell"/>
    <property type="match status" value="1"/>
</dbReference>
<evidence type="ECO:0000256" key="1">
    <source>
        <dbReference type="ARBA" id="ARBA00022737"/>
    </source>
</evidence>
<dbReference type="InterPro" id="IPR006530">
    <property type="entry name" value="YD"/>
</dbReference>
<dbReference type="InterPro" id="IPR056823">
    <property type="entry name" value="TEN-like_YD-shell"/>
</dbReference>
<name>Q2SKA8_HAHCH</name>
<evidence type="ECO:0000313" key="4">
    <source>
        <dbReference type="Proteomes" id="UP000000238"/>
    </source>
</evidence>
<dbReference type="PANTHER" id="PTHR32305">
    <property type="match status" value="1"/>
</dbReference>
<dbReference type="Pfam" id="PF05593">
    <property type="entry name" value="RHS_repeat"/>
    <property type="match status" value="1"/>
</dbReference>
<dbReference type="InterPro" id="IPR050708">
    <property type="entry name" value="T6SS_VgrG/RHS"/>
</dbReference>
<keyword evidence="1" id="KW-0677">Repeat</keyword>
<sequence>MEETQPTGAVLSYSYDKAGNKTSATVTHQGKAETTTYLYDTLNRLSKVIDPQGGETLYAYDAVGNRESVTQANGQTTTYVYDALNRLTRQTTTDAADNVIADYHYTLHSTGIREQIEELHNGRVSTYTYDALYRLTHDAISDPVNGDYSAEYRFDKVGNRIYSIIDGVHTAYSYDDNDRLTQQGGVTYAYDANGNTLTETEDGLVTARYTYSAKNKLLAVTKAGETTSFDYNPDGIRTRKAESGATTDFIVDQNRDYAQVLQEVVNGAKQVSYVYGDDLLSQARAGDVGYYVYDGQGSVRSLTNQTGAQTDSYHYDAFGILLHSEGGTPNSYLYTGEQYDASLDQYYLRARYYDQNQGRFTQMDKYQGRKGAPLTLHKYLYSHGDSVNGTDPSGYMTLMDVSASHNLLGSMIGRSISVINAIDKLQGAIGVAQSVAQAFSLLADPFRMNQLSSYLDTSNKQFEGVLDSDAAEHTAAVLKRNAGKLARSVATHKYKTLGRYLKDKKSSVVFYLPTPSVNPGPSQMLPAPLKLRFPGFGSKPVKLAVGGHATRYFGVGFTSGSSAKASLANQRQLFRVDWKIVGKHSPGDGKNADYWVDDGLEFHVPREP</sequence>
<gene>
    <name evidence="3" type="ordered locus">HCH_02086</name>
</gene>
<dbReference type="STRING" id="349521.HCH_02086"/>
<dbReference type="KEGG" id="hch:HCH_02086"/>
<proteinExistence type="predicted"/>
<dbReference type="Proteomes" id="UP000000238">
    <property type="component" value="Chromosome"/>
</dbReference>
<dbReference type="AlphaFoldDB" id="Q2SKA8"/>
<keyword evidence="4" id="KW-1185">Reference proteome</keyword>
<dbReference type="PANTHER" id="PTHR32305:SF15">
    <property type="entry name" value="PROTEIN RHSA-RELATED"/>
    <property type="match status" value="1"/>
</dbReference>
<dbReference type="HOGENOM" id="CLU_448901_0_0_6"/>
<dbReference type="InterPro" id="IPR031325">
    <property type="entry name" value="RHS_repeat"/>
</dbReference>
<dbReference type="InterPro" id="IPR022385">
    <property type="entry name" value="Rhs_assc_core"/>
</dbReference>
<dbReference type="NCBIfam" id="TIGR01643">
    <property type="entry name" value="YD_repeat_2x"/>
    <property type="match status" value="1"/>
</dbReference>
<reference evidence="3 4" key="1">
    <citation type="journal article" date="2005" name="Nucleic Acids Res.">
        <title>Genomic blueprint of Hahella chejuensis, a marine microbe producing an algicidal agent.</title>
        <authorList>
            <person name="Jeong H."/>
            <person name="Yim J.H."/>
            <person name="Lee C."/>
            <person name="Choi S.-H."/>
            <person name="Park Y.K."/>
            <person name="Yoon S.H."/>
            <person name="Hur C.-G."/>
            <person name="Kang H.-Y."/>
            <person name="Kim D."/>
            <person name="Lee H.H."/>
            <person name="Park K.H."/>
            <person name="Park S.-H."/>
            <person name="Park H.-S."/>
            <person name="Lee H.K."/>
            <person name="Oh T.K."/>
            <person name="Kim J.F."/>
        </authorList>
    </citation>
    <scope>NUCLEOTIDE SEQUENCE [LARGE SCALE GENOMIC DNA]</scope>
    <source>
        <strain evidence="3 4">KCTC 2396</strain>
    </source>
</reference>
<protein>
    <submittedName>
        <fullName evidence="3">Rhs family protein</fullName>
    </submittedName>
</protein>
<organism evidence="3 4">
    <name type="scientific">Hahella chejuensis (strain KCTC 2396)</name>
    <dbReference type="NCBI Taxonomy" id="349521"/>
    <lineage>
        <taxon>Bacteria</taxon>
        <taxon>Pseudomonadati</taxon>
        <taxon>Pseudomonadota</taxon>
        <taxon>Gammaproteobacteria</taxon>
        <taxon>Oceanospirillales</taxon>
        <taxon>Hahellaceae</taxon>
        <taxon>Hahella</taxon>
    </lineage>
</organism>
<accession>Q2SKA8</accession>
<dbReference type="NCBIfam" id="TIGR03696">
    <property type="entry name" value="Rhs_assc_core"/>
    <property type="match status" value="1"/>
</dbReference>
<evidence type="ECO:0000259" key="2">
    <source>
        <dbReference type="Pfam" id="PF25023"/>
    </source>
</evidence>
<feature type="domain" description="Teneurin-like YD-shell" evidence="2">
    <location>
        <begin position="123"/>
        <end position="383"/>
    </location>
</feature>
<evidence type="ECO:0000313" key="3">
    <source>
        <dbReference type="EMBL" id="ABC28916.1"/>
    </source>
</evidence>